<reference evidence="2 3" key="1">
    <citation type="journal article" date="2017" name="BMC Genomics">
        <title>Comparative genomic and phylogenomic analyses of the Bifidobacteriaceae family.</title>
        <authorList>
            <person name="Lugli G.A."/>
            <person name="Milani C."/>
            <person name="Turroni F."/>
            <person name="Duranti S."/>
            <person name="Mancabelli L."/>
            <person name="Mangifesta M."/>
            <person name="Ferrario C."/>
            <person name="Modesto M."/>
            <person name="Mattarelli P."/>
            <person name="Jiri K."/>
            <person name="van Sinderen D."/>
            <person name="Ventura M."/>
        </authorList>
    </citation>
    <scope>NUCLEOTIDE SEQUENCE [LARGE SCALE GENOMIC DNA]</scope>
    <source>
        <strain evidence="2 3">DSM 24742</strain>
    </source>
</reference>
<dbReference type="InterPro" id="IPR004839">
    <property type="entry name" value="Aminotransferase_I/II_large"/>
</dbReference>
<dbReference type="AlphaFoldDB" id="A0A261EX68"/>
<name>A0A261EX68_9BIFI</name>
<feature type="domain" description="Aminotransferase class I/classII large" evidence="1">
    <location>
        <begin position="2"/>
        <end position="216"/>
    </location>
</feature>
<evidence type="ECO:0000259" key="1">
    <source>
        <dbReference type="Pfam" id="PF00155"/>
    </source>
</evidence>
<accession>A0A261EX68</accession>
<evidence type="ECO:0000313" key="3">
    <source>
        <dbReference type="Proteomes" id="UP000216725"/>
    </source>
</evidence>
<feature type="non-terminal residue" evidence="2">
    <location>
        <position position="1"/>
    </location>
</feature>
<proteinExistence type="predicted"/>
<evidence type="ECO:0000313" key="2">
    <source>
        <dbReference type="EMBL" id="OZG51437.1"/>
    </source>
</evidence>
<dbReference type="OrthoDB" id="199743at2"/>
<keyword evidence="3" id="KW-1185">Reference proteome</keyword>
<dbReference type="InterPro" id="IPR015424">
    <property type="entry name" value="PyrdxlP-dep_Trfase"/>
</dbReference>
<gene>
    <name evidence="2" type="ORF">PSRA_1072</name>
</gene>
<dbReference type="EMBL" id="MWWR01000008">
    <property type="protein sequence ID" value="OZG51437.1"/>
    <property type="molecule type" value="Genomic_DNA"/>
</dbReference>
<dbReference type="Proteomes" id="UP000216725">
    <property type="component" value="Unassembled WGS sequence"/>
</dbReference>
<dbReference type="GO" id="GO:0030170">
    <property type="term" value="F:pyridoxal phosphate binding"/>
    <property type="evidence" value="ECO:0007669"/>
    <property type="project" value="InterPro"/>
</dbReference>
<sequence length="292" mass="31249">GYPRLSSIYASYGFDVRHVPLDAGGIDIDALDASGADIVHIMPSHQFPTGRVTSVTRRYELLGWLAGGSERYLVEDDYDNEFRMAGRPIPSLASIDVLGRVIYIGTFSKSLGSALRLAYMVLPPVLAARYDAALGFYSSTVGVVDQICLARLLESGDYARHVNRYRTQRRQVRDALLAALAASPAAPRLSVEEADSGLHFVLAVRTGATEAQIARAGLRHGVRLAPMSRYATADDGAPWDDAAGYAGVGASAPLPGYADTMPRFVMQYDGLSPEAVPRCSAALAAAVLETAR</sequence>
<dbReference type="InterPro" id="IPR051446">
    <property type="entry name" value="HTH_trans_reg/aminotransferase"/>
</dbReference>
<dbReference type="SUPFAM" id="SSF53383">
    <property type="entry name" value="PLP-dependent transferases"/>
    <property type="match status" value="1"/>
</dbReference>
<organism evidence="2 3">
    <name type="scientific">Pseudoscardovia radai</name>
    <dbReference type="NCBI Taxonomy" id="987066"/>
    <lineage>
        <taxon>Bacteria</taxon>
        <taxon>Bacillati</taxon>
        <taxon>Actinomycetota</taxon>
        <taxon>Actinomycetes</taxon>
        <taxon>Bifidobacteriales</taxon>
        <taxon>Bifidobacteriaceae</taxon>
        <taxon>Pseudoscardovia</taxon>
    </lineage>
</organism>
<dbReference type="InterPro" id="IPR015421">
    <property type="entry name" value="PyrdxlP-dep_Trfase_major"/>
</dbReference>
<dbReference type="CDD" id="cd00609">
    <property type="entry name" value="AAT_like"/>
    <property type="match status" value="1"/>
</dbReference>
<protein>
    <submittedName>
        <fullName evidence="2">GntR family transcriptional regulator</fullName>
    </submittedName>
</protein>
<dbReference type="PANTHER" id="PTHR46577:SF1">
    <property type="entry name" value="HTH-TYPE TRANSCRIPTIONAL REGULATORY PROTEIN GABR"/>
    <property type="match status" value="1"/>
</dbReference>
<dbReference type="RefSeq" id="WP_143516348.1">
    <property type="nucleotide sequence ID" value="NZ_MWWR01000008.1"/>
</dbReference>
<dbReference type="PANTHER" id="PTHR46577">
    <property type="entry name" value="HTH-TYPE TRANSCRIPTIONAL REGULATORY PROTEIN GABR"/>
    <property type="match status" value="1"/>
</dbReference>
<dbReference type="Gene3D" id="3.40.640.10">
    <property type="entry name" value="Type I PLP-dependent aspartate aminotransferase-like (Major domain)"/>
    <property type="match status" value="1"/>
</dbReference>
<dbReference type="Pfam" id="PF00155">
    <property type="entry name" value="Aminotran_1_2"/>
    <property type="match status" value="1"/>
</dbReference>
<comment type="caution">
    <text evidence="2">The sequence shown here is derived from an EMBL/GenBank/DDBJ whole genome shotgun (WGS) entry which is preliminary data.</text>
</comment>